<dbReference type="OrthoDB" id="76862at2759"/>
<dbReference type="Proteomes" id="UP000276133">
    <property type="component" value="Unassembled WGS sequence"/>
</dbReference>
<organism evidence="1 2">
    <name type="scientific">Brachionus plicatilis</name>
    <name type="common">Marine rotifer</name>
    <name type="synonym">Brachionus muelleri</name>
    <dbReference type="NCBI Taxonomy" id="10195"/>
    <lineage>
        <taxon>Eukaryota</taxon>
        <taxon>Metazoa</taxon>
        <taxon>Spiralia</taxon>
        <taxon>Gnathifera</taxon>
        <taxon>Rotifera</taxon>
        <taxon>Eurotatoria</taxon>
        <taxon>Monogononta</taxon>
        <taxon>Pseudotrocha</taxon>
        <taxon>Ploima</taxon>
        <taxon>Brachionidae</taxon>
        <taxon>Brachionus</taxon>
    </lineage>
</organism>
<reference evidence="1 2" key="1">
    <citation type="journal article" date="2018" name="Sci. Rep.">
        <title>Genomic signatures of local adaptation to the degree of environmental predictability in rotifers.</title>
        <authorList>
            <person name="Franch-Gras L."/>
            <person name="Hahn C."/>
            <person name="Garcia-Roger E.M."/>
            <person name="Carmona M.J."/>
            <person name="Serra M."/>
            <person name="Gomez A."/>
        </authorList>
    </citation>
    <scope>NUCLEOTIDE SEQUENCE [LARGE SCALE GENOMIC DNA]</scope>
    <source>
        <strain evidence="1">HYR1</strain>
    </source>
</reference>
<dbReference type="GO" id="GO:0043066">
    <property type="term" value="P:negative regulation of apoptotic process"/>
    <property type="evidence" value="ECO:0007669"/>
    <property type="project" value="InterPro"/>
</dbReference>
<comment type="caution">
    <text evidence="1">The sequence shown here is derived from an EMBL/GenBank/DDBJ whole genome shotgun (WGS) entry which is preliminary data.</text>
</comment>
<name>A0A3M7PTN7_BRAPC</name>
<dbReference type="Gene3D" id="3.30.930.10">
    <property type="entry name" value="Bira Bifunctional Protein, Domain 2"/>
    <property type="match status" value="1"/>
</dbReference>
<dbReference type="Gene3D" id="3.30.450.30">
    <property type="entry name" value="Dynein light chain 2a, cytoplasmic"/>
    <property type="match status" value="1"/>
</dbReference>
<sequence length="363" mass="42158">MNRLIRLEKFCEKTGIFCFKSHKFGPYGHALLNQIKNEWLRFNLNKFSNNFLIEHIDLMKDNFDLATYLDKISNFGTQSKLVGLINTFNSTQTDENFFRGNKTQTNLNTIHLNFDSEDFFSVWQRERLQWWSKIAHYPEHLVIEKPYLIYQYDQTDIKNKIEKIVSLENFEKLTNFKNLNQIKNLCISETTCETVLENILVDSVKFSDDFKLKEKLGKYGINVGDKIYFNLDFRLAPYKVCLLYSPHVKAVAEDFKNIFYLKTKHNILLFELENGQTDLESKYDHIDLMGIPYSVYLPDGITKDGISRGKTNTLLGGPISELTNLASKLCNNENPAIVLETDSCNLLIKREGTITAAVYKQVS</sequence>
<dbReference type="Pfam" id="PF16672">
    <property type="entry name" value="LAMTOR5"/>
    <property type="match status" value="1"/>
</dbReference>
<proteinExistence type="predicted"/>
<dbReference type="InterPro" id="IPR045864">
    <property type="entry name" value="aa-tRNA-synth_II/BPL/LPL"/>
</dbReference>
<keyword evidence="2" id="KW-1185">Reference proteome</keyword>
<dbReference type="AlphaFoldDB" id="A0A3M7PTN7"/>
<gene>
    <name evidence="1" type="ORF">BpHYR1_019913</name>
</gene>
<dbReference type="GO" id="GO:0071986">
    <property type="term" value="C:Ragulator complex"/>
    <property type="evidence" value="ECO:0007669"/>
    <property type="project" value="InterPro"/>
</dbReference>
<protein>
    <submittedName>
        <fullName evidence="1">DNA polymerase subunit gamma-mitochondrial</fullName>
    </submittedName>
</protein>
<dbReference type="EMBL" id="REGN01009048">
    <property type="protein sequence ID" value="RNA02101.1"/>
    <property type="molecule type" value="Genomic_DNA"/>
</dbReference>
<evidence type="ECO:0000313" key="1">
    <source>
        <dbReference type="EMBL" id="RNA02101.1"/>
    </source>
</evidence>
<dbReference type="InterPro" id="IPR024135">
    <property type="entry name" value="LAMTOR5"/>
</dbReference>
<accession>A0A3M7PTN7</accession>
<evidence type="ECO:0000313" key="2">
    <source>
        <dbReference type="Proteomes" id="UP000276133"/>
    </source>
</evidence>